<reference evidence="7 8" key="1">
    <citation type="submission" date="2019-07" db="EMBL/GenBank/DDBJ databases">
        <title>Genomic Encyclopedia of Type Strains, Phase III (KMG-III): the genomes of soil and plant-associated and newly described type strains.</title>
        <authorList>
            <person name="Whitman W."/>
        </authorList>
    </citation>
    <scope>NUCLEOTIDE SEQUENCE [LARGE SCALE GENOMIC DNA]</scope>
    <source>
        <strain evidence="7 8">BL24</strain>
    </source>
</reference>
<sequence>METKGKPAASPAMTERVAFWAIAAFLVSGALFHGFLLEREYLMASAAGAILLLIMAVSGQFKLRQQALFWALVALAVSYGIAVLYAVTPGRAVHEALKSFIPLPIAVLGGFLSASAYRKLVCILLASASLTTILGLALGLFYEGRLAGLLDYANGLGILLFACAALGFPLYAVGRQWIYLPAAFLFALGIGLTQSRTVFALGVLGAFVSLLGSRKHDRAAWMNYATVSLMGVAGAVSYGNSVWVFAITVLLVGLLIWYLPRITGRKLTLAAAVGGAFALVFAVISLSSGHLFRWASLSSNLTDLRTRLVYYEDGLAMIRDSVLTGYGGGAWAEWQYRYQSADYYVAYLHNHALQTWLDAGLLGIGAFLAVAMLVAVNGIRAIKRSEDELRSFEIARLAACIALWLQSLLDFTFSSPYLFALFVFLGLRLKKDERQKGPATKASLGWGRFPLAACCAIIAMLAGTAMLSQLYYERAIRAAGEERLADAVAYLDRSMAAGIYDDAAHERKARLYYEGYMDRRDRAYLSVASTEINAALAVNPDQIWYRKLRSDIDWELGNREQALAELERLARDNPFRTNWLEELNAKRPPPD</sequence>
<feature type="transmembrane region" description="Helical" evidence="5">
    <location>
        <begin position="447"/>
        <end position="467"/>
    </location>
</feature>
<accession>A0A5S5BWW0</accession>
<dbReference type="InterPro" id="IPR007016">
    <property type="entry name" value="O-antigen_ligase-rel_domated"/>
</dbReference>
<comment type="caution">
    <text evidence="7">The sequence shown here is derived from an EMBL/GenBank/DDBJ whole genome shotgun (WGS) entry which is preliminary data.</text>
</comment>
<keyword evidence="3 5" id="KW-1133">Transmembrane helix</keyword>
<evidence type="ECO:0000313" key="7">
    <source>
        <dbReference type="EMBL" id="TYP70798.1"/>
    </source>
</evidence>
<feature type="transmembrane region" description="Helical" evidence="5">
    <location>
        <begin position="359"/>
        <end position="382"/>
    </location>
</feature>
<dbReference type="Pfam" id="PF04932">
    <property type="entry name" value="Wzy_C"/>
    <property type="match status" value="1"/>
</dbReference>
<feature type="transmembrane region" description="Helical" evidence="5">
    <location>
        <begin position="149"/>
        <end position="172"/>
    </location>
</feature>
<proteinExistence type="predicted"/>
<dbReference type="InterPro" id="IPR051533">
    <property type="entry name" value="WaaL-like"/>
</dbReference>
<comment type="subcellular location">
    <subcellularLocation>
        <location evidence="1">Membrane</location>
        <topology evidence="1">Multi-pass membrane protein</topology>
    </subcellularLocation>
</comment>
<dbReference type="Proteomes" id="UP000323257">
    <property type="component" value="Unassembled WGS sequence"/>
</dbReference>
<feature type="transmembrane region" description="Helical" evidence="5">
    <location>
        <begin position="178"/>
        <end position="207"/>
    </location>
</feature>
<evidence type="ECO:0000256" key="2">
    <source>
        <dbReference type="ARBA" id="ARBA00022692"/>
    </source>
</evidence>
<dbReference type="RefSeq" id="WP_187434438.1">
    <property type="nucleotide sequence ID" value="NZ_VNHS01000011.1"/>
</dbReference>
<keyword evidence="7" id="KW-0436">Ligase</keyword>
<keyword evidence="4 5" id="KW-0472">Membrane</keyword>
<feature type="transmembrane region" description="Helical" evidence="5">
    <location>
        <begin position="67"/>
        <end position="87"/>
    </location>
</feature>
<dbReference type="GO" id="GO:0016874">
    <property type="term" value="F:ligase activity"/>
    <property type="evidence" value="ECO:0007669"/>
    <property type="project" value="UniProtKB-KW"/>
</dbReference>
<keyword evidence="2 5" id="KW-0812">Transmembrane</keyword>
<evidence type="ECO:0000313" key="8">
    <source>
        <dbReference type="Proteomes" id="UP000323257"/>
    </source>
</evidence>
<dbReference type="InterPro" id="IPR011990">
    <property type="entry name" value="TPR-like_helical_dom_sf"/>
</dbReference>
<gene>
    <name evidence="7" type="ORF">BCM02_111306</name>
</gene>
<feature type="transmembrane region" description="Helical" evidence="5">
    <location>
        <begin position="242"/>
        <end position="260"/>
    </location>
</feature>
<evidence type="ECO:0000256" key="1">
    <source>
        <dbReference type="ARBA" id="ARBA00004141"/>
    </source>
</evidence>
<name>A0A5S5BWW0_9BACL</name>
<dbReference type="Gene3D" id="1.25.40.10">
    <property type="entry name" value="Tetratricopeptide repeat domain"/>
    <property type="match status" value="1"/>
</dbReference>
<organism evidence="7 8">
    <name type="scientific">Paenibacillus methanolicus</name>
    <dbReference type="NCBI Taxonomy" id="582686"/>
    <lineage>
        <taxon>Bacteria</taxon>
        <taxon>Bacillati</taxon>
        <taxon>Bacillota</taxon>
        <taxon>Bacilli</taxon>
        <taxon>Bacillales</taxon>
        <taxon>Paenibacillaceae</taxon>
        <taxon>Paenibacillus</taxon>
    </lineage>
</organism>
<feature type="transmembrane region" description="Helical" evidence="5">
    <location>
        <begin position="41"/>
        <end position="61"/>
    </location>
</feature>
<evidence type="ECO:0000259" key="6">
    <source>
        <dbReference type="Pfam" id="PF04932"/>
    </source>
</evidence>
<evidence type="ECO:0000256" key="5">
    <source>
        <dbReference type="SAM" id="Phobius"/>
    </source>
</evidence>
<dbReference type="EMBL" id="VNHS01000011">
    <property type="protein sequence ID" value="TYP70798.1"/>
    <property type="molecule type" value="Genomic_DNA"/>
</dbReference>
<feature type="transmembrane region" description="Helical" evidence="5">
    <location>
        <begin position="123"/>
        <end position="142"/>
    </location>
</feature>
<feature type="transmembrane region" description="Helical" evidence="5">
    <location>
        <begin position="99"/>
        <end position="117"/>
    </location>
</feature>
<dbReference type="GO" id="GO:0016020">
    <property type="term" value="C:membrane"/>
    <property type="evidence" value="ECO:0007669"/>
    <property type="project" value="UniProtKB-SubCell"/>
</dbReference>
<protein>
    <submittedName>
        <fullName evidence="7">O-antigen ligase</fullName>
    </submittedName>
</protein>
<dbReference type="PANTHER" id="PTHR37422">
    <property type="entry name" value="TEICHURONIC ACID BIOSYNTHESIS PROTEIN TUAE"/>
    <property type="match status" value="1"/>
</dbReference>
<evidence type="ECO:0000256" key="4">
    <source>
        <dbReference type="ARBA" id="ARBA00023136"/>
    </source>
</evidence>
<feature type="transmembrane region" description="Helical" evidence="5">
    <location>
        <begin position="17"/>
        <end position="36"/>
    </location>
</feature>
<keyword evidence="8" id="KW-1185">Reference proteome</keyword>
<dbReference type="PANTHER" id="PTHR37422:SF21">
    <property type="entry name" value="EXOQ-LIKE PROTEIN"/>
    <property type="match status" value="1"/>
</dbReference>
<feature type="transmembrane region" description="Helical" evidence="5">
    <location>
        <begin position="394"/>
        <end position="427"/>
    </location>
</feature>
<feature type="transmembrane region" description="Helical" evidence="5">
    <location>
        <begin position="267"/>
        <end position="292"/>
    </location>
</feature>
<evidence type="ECO:0000256" key="3">
    <source>
        <dbReference type="ARBA" id="ARBA00022989"/>
    </source>
</evidence>
<feature type="domain" description="O-antigen ligase-related" evidence="6">
    <location>
        <begin position="226"/>
        <end position="368"/>
    </location>
</feature>
<dbReference type="AlphaFoldDB" id="A0A5S5BWW0"/>